<evidence type="ECO:0000256" key="3">
    <source>
        <dbReference type="ARBA" id="ARBA00023315"/>
    </source>
</evidence>
<dbReference type="SUPFAM" id="SSF55729">
    <property type="entry name" value="Acyl-CoA N-acyltransferases (Nat)"/>
    <property type="match status" value="1"/>
</dbReference>
<evidence type="ECO:0000256" key="4">
    <source>
        <dbReference type="HAMAP-Rule" id="MF_00688"/>
    </source>
</evidence>
<comment type="catalytic activity">
    <reaction evidence="4">
        <text>L-phenylalanyl-tRNA(Phe) + an N-terminal L-alpha-aminoacyl-[protein] = an N-terminal L-phenylalanyl-L-alpha-aminoacyl-[protein] + tRNA(Phe)</text>
        <dbReference type="Rhea" id="RHEA:43632"/>
        <dbReference type="Rhea" id="RHEA-COMP:9668"/>
        <dbReference type="Rhea" id="RHEA-COMP:9699"/>
        <dbReference type="Rhea" id="RHEA-COMP:10636"/>
        <dbReference type="Rhea" id="RHEA-COMP:10637"/>
        <dbReference type="ChEBI" id="CHEBI:78442"/>
        <dbReference type="ChEBI" id="CHEBI:78531"/>
        <dbReference type="ChEBI" id="CHEBI:78597"/>
        <dbReference type="ChEBI" id="CHEBI:83561"/>
        <dbReference type="EC" id="2.3.2.6"/>
    </reaction>
</comment>
<comment type="function">
    <text evidence="4">Functions in the N-end rule pathway of protein degradation where it conjugates Leu, Phe and, less efficiently, Met from aminoacyl-tRNAs to the N-termini of proteins containing an N-terminal arginine or lysine.</text>
</comment>
<dbReference type="GO" id="GO:0016740">
    <property type="term" value="F:transferase activity"/>
    <property type="evidence" value="ECO:0007669"/>
    <property type="project" value="UniProtKB-KW"/>
</dbReference>
<dbReference type="PANTHER" id="PTHR30098">
    <property type="entry name" value="LEUCYL/PHENYLALANYL-TRNA--PROTEIN TRANSFERASE"/>
    <property type="match status" value="1"/>
</dbReference>
<evidence type="ECO:0000256" key="5">
    <source>
        <dbReference type="SAM" id="MobiDB-lite"/>
    </source>
</evidence>
<dbReference type="InterPro" id="IPR004616">
    <property type="entry name" value="Leu/Phe-tRNA_Trfase"/>
</dbReference>
<name>A0ABP4EMA7_9ACTN</name>
<gene>
    <name evidence="4 6" type="primary">aat</name>
    <name evidence="6" type="ORF">GCM10009663_58280</name>
</gene>
<dbReference type="EC" id="2.3.2.6" evidence="4"/>
<dbReference type="EMBL" id="BAAALD010000074">
    <property type="protein sequence ID" value="GAA1108894.1"/>
    <property type="molecule type" value="Genomic_DNA"/>
</dbReference>
<dbReference type="HAMAP" id="MF_00688">
    <property type="entry name" value="Leu_Phe_trans"/>
    <property type="match status" value="1"/>
</dbReference>
<dbReference type="Proteomes" id="UP001499987">
    <property type="component" value="Unassembled WGS sequence"/>
</dbReference>
<comment type="caution">
    <text evidence="6">The sequence shown here is derived from an EMBL/GenBank/DDBJ whole genome shotgun (WGS) entry which is preliminary data.</text>
</comment>
<evidence type="ECO:0000256" key="2">
    <source>
        <dbReference type="ARBA" id="ARBA00022679"/>
    </source>
</evidence>
<evidence type="ECO:0000313" key="6">
    <source>
        <dbReference type="EMBL" id="GAA1108894.1"/>
    </source>
</evidence>
<keyword evidence="1 4" id="KW-0963">Cytoplasm</keyword>
<evidence type="ECO:0000256" key="1">
    <source>
        <dbReference type="ARBA" id="ARBA00022490"/>
    </source>
</evidence>
<comment type="subcellular location">
    <subcellularLocation>
        <location evidence="4">Cytoplasm</location>
    </subcellularLocation>
</comment>
<keyword evidence="2 4" id="KW-0808">Transferase</keyword>
<accession>A0ABP4EMA7</accession>
<dbReference type="InterPro" id="IPR042221">
    <property type="entry name" value="Leu/Phe-tRNA_Trfase_N"/>
</dbReference>
<keyword evidence="3 4" id="KW-0012">Acyltransferase</keyword>
<dbReference type="Pfam" id="PF03588">
    <property type="entry name" value="Leu_Phe_trans"/>
    <property type="match status" value="1"/>
</dbReference>
<dbReference type="InterPro" id="IPR016181">
    <property type="entry name" value="Acyl_CoA_acyltransferase"/>
</dbReference>
<protein>
    <recommendedName>
        <fullName evidence="4">Leucyl/phenylalanyl-tRNA--protein transferase</fullName>
        <ecNumber evidence="4">2.3.2.6</ecNumber>
    </recommendedName>
    <alternativeName>
        <fullName evidence="4">L/F-transferase</fullName>
    </alternativeName>
    <alternativeName>
        <fullName evidence="4">Leucyltransferase</fullName>
    </alternativeName>
    <alternativeName>
        <fullName evidence="4">Phenyalanyltransferase</fullName>
    </alternativeName>
</protein>
<reference evidence="7" key="1">
    <citation type="journal article" date="2019" name="Int. J. Syst. Evol. Microbiol.">
        <title>The Global Catalogue of Microorganisms (GCM) 10K type strain sequencing project: providing services to taxonomists for standard genome sequencing and annotation.</title>
        <authorList>
            <consortium name="The Broad Institute Genomics Platform"/>
            <consortium name="The Broad Institute Genome Sequencing Center for Infectious Disease"/>
            <person name="Wu L."/>
            <person name="Ma J."/>
        </authorList>
    </citation>
    <scope>NUCLEOTIDE SEQUENCE [LARGE SCALE GENOMIC DNA]</scope>
    <source>
        <strain evidence="7">JCM 13002</strain>
    </source>
</reference>
<organism evidence="6 7">
    <name type="scientific">Kitasatospora arboriphila</name>
    <dbReference type="NCBI Taxonomy" id="258052"/>
    <lineage>
        <taxon>Bacteria</taxon>
        <taxon>Bacillati</taxon>
        <taxon>Actinomycetota</taxon>
        <taxon>Actinomycetes</taxon>
        <taxon>Kitasatosporales</taxon>
        <taxon>Streptomycetaceae</taxon>
        <taxon>Kitasatospora</taxon>
    </lineage>
</organism>
<comment type="catalytic activity">
    <reaction evidence="4">
        <text>N-terminal L-lysyl-[protein] + L-leucyl-tRNA(Leu) = N-terminal L-leucyl-L-lysyl-[protein] + tRNA(Leu) + H(+)</text>
        <dbReference type="Rhea" id="RHEA:12340"/>
        <dbReference type="Rhea" id="RHEA-COMP:9613"/>
        <dbReference type="Rhea" id="RHEA-COMP:9622"/>
        <dbReference type="Rhea" id="RHEA-COMP:12670"/>
        <dbReference type="Rhea" id="RHEA-COMP:12671"/>
        <dbReference type="ChEBI" id="CHEBI:15378"/>
        <dbReference type="ChEBI" id="CHEBI:65249"/>
        <dbReference type="ChEBI" id="CHEBI:78442"/>
        <dbReference type="ChEBI" id="CHEBI:78494"/>
        <dbReference type="ChEBI" id="CHEBI:133043"/>
        <dbReference type="EC" id="2.3.2.6"/>
    </reaction>
</comment>
<feature type="compositionally biased region" description="Basic and acidic residues" evidence="5">
    <location>
        <begin position="247"/>
        <end position="256"/>
    </location>
</feature>
<feature type="region of interest" description="Disordered" evidence="5">
    <location>
        <begin position="235"/>
        <end position="256"/>
    </location>
</feature>
<evidence type="ECO:0000313" key="7">
    <source>
        <dbReference type="Proteomes" id="UP001499987"/>
    </source>
</evidence>
<comment type="similarity">
    <text evidence="4">Belongs to the L/F-transferase family.</text>
</comment>
<dbReference type="InterPro" id="IPR042203">
    <property type="entry name" value="Leu/Phe-tRNA_Trfase_C"/>
</dbReference>
<proteinExistence type="inferred from homology"/>
<dbReference type="Gene3D" id="3.40.630.70">
    <property type="entry name" value="Leucyl/phenylalanyl-tRNA-protein transferase, C-terminal domain"/>
    <property type="match status" value="1"/>
</dbReference>
<keyword evidence="7" id="KW-1185">Reference proteome</keyword>
<sequence length="256" mass="27459">MTGTARWWASVDLGRAPADTPVAFCADLGPDSLLAAYRAGAFPMPAQDEYSLWMNEARYEEEVAEGAIALPAGAGEEAYGVAWWSPDPRPVVPVGGARLGSRLSRRLRNRDDWTTTADKAFGEVVDRCAEGRSPAWLTPELRTALRTLHAHGRAHSIEVWDDGELVGGAFGVRVGPVLSLDSMVGLRPDAARVAVVDLAQRFGESGGVLLDVQWDSPHVRSLGAVPMPRSEYRALLDEGTPAGPPPGEERPVSRLG</sequence>
<dbReference type="RefSeq" id="WP_344626681.1">
    <property type="nucleotide sequence ID" value="NZ_BAAALD010000074.1"/>
</dbReference>
<dbReference type="Gene3D" id="3.30.70.3550">
    <property type="entry name" value="Leucyl/phenylalanyl-tRNA-protein transferase, N-terminal domain"/>
    <property type="match status" value="1"/>
</dbReference>
<comment type="catalytic activity">
    <reaction evidence="4">
        <text>N-terminal L-arginyl-[protein] + L-leucyl-tRNA(Leu) = N-terminal L-leucyl-L-arginyl-[protein] + tRNA(Leu) + H(+)</text>
        <dbReference type="Rhea" id="RHEA:50416"/>
        <dbReference type="Rhea" id="RHEA-COMP:9613"/>
        <dbReference type="Rhea" id="RHEA-COMP:9622"/>
        <dbReference type="Rhea" id="RHEA-COMP:12672"/>
        <dbReference type="Rhea" id="RHEA-COMP:12673"/>
        <dbReference type="ChEBI" id="CHEBI:15378"/>
        <dbReference type="ChEBI" id="CHEBI:64719"/>
        <dbReference type="ChEBI" id="CHEBI:78442"/>
        <dbReference type="ChEBI" id="CHEBI:78494"/>
        <dbReference type="ChEBI" id="CHEBI:133044"/>
        <dbReference type="EC" id="2.3.2.6"/>
    </reaction>
</comment>
<dbReference type="PANTHER" id="PTHR30098:SF2">
    <property type="entry name" value="LEUCYL_PHENYLALANYL-TRNA--PROTEIN TRANSFERASE"/>
    <property type="match status" value="1"/>
</dbReference>